<accession>A0A7V3ZID3</accession>
<reference evidence="1" key="1">
    <citation type="journal article" date="2020" name="mSystems">
        <title>Genome- and Community-Level Interaction Insights into Carbon Utilization and Element Cycling Functions of Hydrothermarchaeota in Hydrothermal Sediment.</title>
        <authorList>
            <person name="Zhou Z."/>
            <person name="Liu Y."/>
            <person name="Xu W."/>
            <person name="Pan J."/>
            <person name="Luo Z.H."/>
            <person name="Li M."/>
        </authorList>
    </citation>
    <scope>NUCLEOTIDE SEQUENCE [LARGE SCALE GENOMIC DNA]</scope>
    <source>
        <strain evidence="1">SpSt-70</strain>
    </source>
</reference>
<evidence type="ECO:0008006" key="2">
    <source>
        <dbReference type="Google" id="ProtNLM"/>
    </source>
</evidence>
<dbReference type="InterPro" id="IPR011604">
    <property type="entry name" value="PDDEXK-like_dom_sf"/>
</dbReference>
<organism evidence="1">
    <name type="scientific">Dictyoglomus thermophilum</name>
    <dbReference type="NCBI Taxonomy" id="14"/>
    <lineage>
        <taxon>Bacteria</taxon>
        <taxon>Pseudomonadati</taxon>
        <taxon>Dictyoglomota</taxon>
        <taxon>Dictyoglomia</taxon>
        <taxon>Dictyoglomales</taxon>
        <taxon>Dictyoglomaceae</taxon>
        <taxon>Dictyoglomus</taxon>
    </lineage>
</organism>
<protein>
    <recommendedName>
        <fullName evidence="2">PD-(D/E)XK endonuclease-like domain-containing protein</fullName>
    </recommendedName>
</protein>
<comment type="caution">
    <text evidence="1">The sequence shown here is derived from an EMBL/GenBank/DDBJ whole genome shotgun (WGS) entry which is preliminary data.</text>
</comment>
<sequence length="87" mass="10751">MLKSVLDFEVDSVGIIYISKDDLDMKEYEIDVRSWRDLVYRDWQELYEFEEGVTKEFPRFPWECVNCTYRNLCVEFNQKWLYNDSKK</sequence>
<dbReference type="Gene3D" id="3.90.320.10">
    <property type="match status" value="1"/>
</dbReference>
<gene>
    <name evidence="1" type="ORF">ENU78_03835</name>
</gene>
<dbReference type="EMBL" id="DTDV01000011">
    <property type="protein sequence ID" value="HGK23566.1"/>
    <property type="molecule type" value="Genomic_DNA"/>
</dbReference>
<dbReference type="AlphaFoldDB" id="A0A7V3ZID3"/>
<proteinExistence type="predicted"/>
<evidence type="ECO:0000313" key="1">
    <source>
        <dbReference type="EMBL" id="HGK23566.1"/>
    </source>
</evidence>
<name>A0A7V3ZID3_DICTH</name>